<keyword evidence="1" id="KW-1185">Reference proteome</keyword>
<gene>
    <name evidence="2" type="primary">LOC142181643</name>
</gene>
<reference evidence="2" key="2">
    <citation type="submission" date="2025-08" db="UniProtKB">
        <authorList>
            <consortium name="RefSeq"/>
        </authorList>
    </citation>
    <scope>IDENTIFICATION</scope>
    <source>
        <tissue evidence="2">Leaf</tissue>
    </source>
</reference>
<accession>A0AC58UNG4</accession>
<proteinExistence type="predicted"/>
<reference evidence="1" key="1">
    <citation type="journal article" date="2014" name="Nat. Commun.">
        <title>The tobacco genome sequence and its comparison with those of tomato and potato.</title>
        <authorList>
            <person name="Sierro N."/>
            <person name="Battey J.N."/>
            <person name="Ouadi S."/>
            <person name="Bakaher N."/>
            <person name="Bovet L."/>
            <person name="Willig A."/>
            <person name="Goepfert S."/>
            <person name="Peitsch M.C."/>
            <person name="Ivanov N.V."/>
        </authorList>
    </citation>
    <scope>NUCLEOTIDE SEQUENCE [LARGE SCALE GENOMIC DNA]</scope>
</reference>
<name>A0AC58UNG4_TOBAC</name>
<evidence type="ECO:0000313" key="1">
    <source>
        <dbReference type="Proteomes" id="UP000790787"/>
    </source>
</evidence>
<organism evidence="1 2">
    <name type="scientific">Nicotiana tabacum</name>
    <name type="common">Common tobacco</name>
    <dbReference type="NCBI Taxonomy" id="4097"/>
    <lineage>
        <taxon>Eukaryota</taxon>
        <taxon>Viridiplantae</taxon>
        <taxon>Streptophyta</taxon>
        <taxon>Embryophyta</taxon>
        <taxon>Tracheophyta</taxon>
        <taxon>Spermatophyta</taxon>
        <taxon>Magnoliopsida</taxon>
        <taxon>eudicotyledons</taxon>
        <taxon>Gunneridae</taxon>
        <taxon>Pentapetalae</taxon>
        <taxon>asterids</taxon>
        <taxon>lamiids</taxon>
        <taxon>Solanales</taxon>
        <taxon>Solanaceae</taxon>
        <taxon>Nicotianoideae</taxon>
        <taxon>Nicotianeae</taxon>
        <taxon>Nicotiana</taxon>
    </lineage>
</organism>
<dbReference type="Proteomes" id="UP000790787">
    <property type="component" value="Chromosome 6"/>
</dbReference>
<protein>
    <submittedName>
        <fullName evidence="2">Uncharacterized protein LOC142181643</fullName>
    </submittedName>
</protein>
<sequence length="144" mass="16169">MYVYTNIEYPVCCDDRANSNKDMLASYASDNFSRSSASLMMIPAQQQIILIGKIQSQTSFLCAWAANKSCERRKEEILTAPSVNGQHYFLGGSTTAVILGDVAEKMLDMTTKDIFDTACDRKGTDLCTKYWREKQKVSQGPRNK</sequence>
<evidence type="ECO:0000313" key="2">
    <source>
        <dbReference type="RefSeq" id="XP_075111043.1"/>
    </source>
</evidence>
<dbReference type="RefSeq" id="XP_075111043.1">
    <property type="nucleotide sequence ID" value="XM_075254942.1"/>
</dbReference>